<dbReference type="InterPro" id="IPR012823">
    <property type="entry name" value="Flagell_FliJ"/>
</dbReference>
<keyword evidence="5" id="KW-1003">Cell membrane</keyword>
<dbReference type="EMBL" id="JBHSFW010000001">
    <property type="protein sequence ID" value="MFC4617344.1"/>
    <property type="molecule type" value="Genomic_DNA"/>
</dbReference>
<evidence type="ECO:0000313" key="13">
    <source>
        <dbReference type="Proteomes" id="UP001596022"/>
    </source>
</evidence>
<keyword evidence="12" id="KW-0969">Cilium</keyword>
<organism evidence="12 13">
    <name type="scientific">Camelliibacillus cellulosilyticus</name>
    <dbReference type="NCBI Taxonomy" id="2174486"/>
    <lineage>
        <taxon>Bacteria</taxon>
        <taxon>Bacillati</taxon>
        <taxon>Bacillota</taxon>
        <taxon>Bacilli</taxon>
        <taxon>Bacillales</taxon>
        <taxon>Sporolactobacillaceae</taxon>
        <taxon>Camelliibacillus</taxon>
    </lineage>
</organism>
<comment type="subcellular location">
    <subcellularLocation>
        <location evidence="1">Cell membrane</location>
        <topology evidence="1">Peripheral membrane protein</topology>
        <orientation evidence="1">Cytoplasmic side</orientation>
    </subcellularLocation>
</comment>
<dbReference type="InterPro" id="IPR053716">
    <property type="entry name" value="Flag_assembly_chemotaxis_eff"/>
</dbReference>
<evidence type="ECO:0000256" key="2">
    <source>
        <dbReference type="ARBA" id="ARBA00010004"/>
    </source>
</evidence>
<dbReference type="Pfam" id="PF02050">
    <property type="entry name" value="FliJ"/>
    <property type="match status" value="1"/>
</dbReference>
<keyword evidence="8" id="KW-0653">Protein transport</keyword>
<sequence length="148" mass="17647">MAFNYRFERILNINENEKKQMERAYGELYDRLEQQGKKLIELMKRKDALENELEEQKRNAVTIFAIQDRLKAISAIGERIRLETEAYDRLKSRLEQSRAVLMDKSIEVKKYEKLKDIHFTAYRDQAKRSENRLMDEVAAIRVFQSGQA</sequence>
<keyword evidence="12" id="KW-0966">Cell projection</keyword>
<comment type="caution">
    <text evidence="12">The sequence shown here is derived from an EMBL/GenBank/DDBJ whole genome shotgun (WGS) entry which is preliminary data.</text>
</comment>
<proteinExistence type="inferred from homology"/>
<evidence type="ECO:0000256" key="6">
    <source>
        <dbReference type="ARBA" id="ARBA00022500"/>
    </source>
</evidence>
<evidence type="ECO:0000256" key="7">
    <source>
        <dbReference type="ARBA" id="ARBA00022795"/>
    </source>
</evidence>
<comment type="similarity">
    <text evidence="2">Belongs to the FliJ family.</text>
</comment>
<reference evidence="13" key="1">
    <citation type="journal article" date="2019" name="Int. J. Syst. Evol. Microbiol.">
        <title>The Global Catalogue of Microorganisms (GCM) 10K type strain sequencing project: providing services to taxonomists for standard genome sequencing and annotation.</title>
        <authorList>
            <consortium name="The Broad Institute Genomics Platform"/>
            <consortium name="The Broad Institute Genome Sequencing Center for Infectious Disease"/>
            <person name="Wu L."/>
            <person name="Ma J."/>
        </authorList>
    </citation>
    <scope>NUCLEOTIDE SEQUENCE [LARGE SCALE GENOMIC DNA]</scope>
    <source>
        <strain evidence="13">CGMCC 1.16306</strain>
    </source>
</reference>
<keyword evidence="6" id="KW-0145">Chemotaxis</keyword>
<protein>
    <recommendedName>
        <fullName evidence="3">Flagellar FliJ protein</fullName>
    </recommendedName>
</protein>
<gene>
    <name evidence="12" type="primary">fliJ</name>
    <name evidence="12" type="ORF">ACFO4N_01215</name>
</gene>
<dbReference type="Gene3D" id="1.10.287.1700">
    <property type="match status" value="1"/>
</dbReference>
<evidence type="ECO:0000256" key="3">
    <source>
        <dbReference type="ARBA" id="ARBA00020392"/>
    </source>
</evidence>
<evidence type="ECO:0000256" key="5">
    <source>
        <dbReference type="ARBA" id="ARBA00022475"/>
    </source>
</evidence>
<keyword evidence="9" id="KW-0472">Membrane</keyword>
<keyword evidence="10" id="KW-1006">Bacterial flagellum protein export</keyword>
<keyword evidence="12" id="KW-0282">Flagellum</keyword>
<evidence type="ECO:0000313" key="12">
    <source>
        <dbReference type="EMBL" id="MFC4617344.1"/>
    </source>
</evidence>
<keyword evidence="13" id="KW-1185">Reference proteome</keyword>
<evidence type="ECO:0000256" key="1">
    <source>
        <dbReference type="ARBA" id="ARBA00004413"/>
    </source>
</evidence>
<dbReference type="Proteomes" id="UP001596022">
    <property type="component" value="Unassembled WGS sequence"/>
</dbReference>
<accession>A0ABV9GJK5</accession>
<dbReference type="RefSeq" id="WP_376844392.1">
    <property type="nucleotide sequence ID" value="NZ_JBHSFW010000001.1"/>
</dbReference>
<keyword evidence="4" id="KW-0813">Transport</keyword>
<keyword evidence="7" id="KW-1005">Bacterial flagellum biogenesis</keyword>
<evidence type="ECO:0000256" key="10">
    <source>
        <dbReference type="ARBA" id="ARBA00023225"/>
    </source>
</evidence>
<evidence type="ECO:0000256" key="4">
    <source>
        <dbReference type="ARBA" id="ARBA00022448"/>
    </source>
</evidence>
<keyword evidence="11" id="KW-0175">Coiled coil</keyword>
<evidence type="ECO:0000256" key="11">
    <source>
        <dbReference type="SAM" id="Coils"/>
    </source>
</evidence>
<dbReference type="NCBIfam" id="TIGR02473">
    <property type="entry name" value="flagell_FliJ"/>
    <property type="match status" value="1"/>
</dbReference>
<feature type="coiled-coil region" evidence="11">
    <location>
        <begin position="32"/>
        <end position="59"/>
    </location>
</feature>
<evidence type="ECO:0000256" key="8">
    <source>
        <dbReference type="ARBA" id="ARBA00022927"/>
    </source>
</evidence>
<evidence type="ECO:0000256" key="9">
    <source>
        <dbReference type="ARBA" id="ARBA00023136"/>
    </source>
</evidence>
<name>A0ABV9GJK5_9BACL</name>